<dbReference type="EMBL" id="JAFMOF010000004">
    <property type="protein sequence ID" value="MBO0656068.1"/>
    <property type="molecule type" value="Genomic_DNA"/>
</dbReference>
<evidence type="ECO:0000259" key="2">
    <source>
        <dbReference type="Pfam" id="PF04149"/>
    </source>
</evidence>
<feature type="compositionally biased region" description="Low complexity" evidence="1">
    <location>
        <begin position="89"/>
        <end position="98"/>
    </location>
</feature>
<protein>
    <submittedName>
        <fullName evidence="3">DUF397 domain-containing protein</fullName>
    </submittedName>
</protein>
<comment type="caution">
    <text evidence="3">The sequence shown here is derived from an EMBL/GenBank/DDBJ whole genome shotgun (WGS) entry which is preliminary data.</text>
</comment>
<proteinExistence type="predicted"/>
<accession>A0A939JQY4</accession>
<reference evidence="3" key="1">
    <citation type="submission" date="2021-03" db="EMBL/GenBank/DDBJ databases">
        <title>Streptomyces strains.</title>
        <authorList>
            <person name="Lund M.B."/>
            <person name="Toerring T."/>
        </authorList>
    </citation>
    <scope>NUCLEOTIDE SEQUENCE</scope>
    <source>
        <strain evidence="3">JCM 4242</strain>
    </source>
</reference>
<evidence type="ECO:0000313" key="3">
    <source>
        <dbReference type="EMBL" id="MBO0656068.1"/>
    </source>
</evidence>
<evidence type="ECO:0000256" key="1">
    <source>
        <dbReference type="SAM" id="MobiDB-lite"/>
    </source>
</evidence>
<evidence type="ECO:0000313" key="4">
    <source>
        <dbReference type="Proteomes" id="UP000664781"/>
    </source>
</evidence>
<feature type="domain" description="DUF397" evidence="2">
    <location>
        <begin position="28"/>
        <end position="80"/>
    </location>
</feature>
<dbReference type="RefSeq" id="WP_086568280.1">
    <property type="nucleotide sequence ID" value="NZ_JBIRWF010000011.1"/>
</dbReference>
<organism evidence="3 4">
    <name type="scientific">Streptomyces triculaminicus</name>
    <dbReference type="NCBI Taxonomy" id="2816232"/>
    <lineage>
        <taxon>Bacteria</taxon>
        <taxon>Bacillati</taxon>
        <taxon>Actinomycetota</taxon>
        <taxon>Actinomycetes</taxon>
        <taxon>Kitasatosporales</taxon>
        <taxon>Streptomycetaceae</taxon>
        <taxon>Streptomyces</taxon>
    </lineage>
</organism>
<dbReference type="Pfam" id="PF04149">
    <property type="entry name" value="DUF397"/>
    <property type="match status" value="1"/>
</dbReference>
<dbReference type="InterPro" id="IPR007278">
    <property type="entry name" value="DUF397"/>
</dbReference>
<dbReference type="AlphaFoldDB" id="A0A939JQY4"/>
<gene>
    <name evidence="3" type="ORF">J1792_25840</name>
</gene>
<name>A0A939JQY4_9ACTN</name>
<feature type="region of interest" description="Disordered" evidence="1">
    <location>
        <begin position="78"/>
        <end position="98"/>
    </location>
</feature>
<keyword evidence="4" id="KW-1185">Reference proteome</keyword>
<dbReference type="Proteomes" id="UP000664781">
    <property type="component" value="Unassembled WGS sequence"/>
</dbReference>
<sequence length="98" mass="10357">MPAMPRYVPSRSAHHPVRCRHRAPHAGAWHRSSHSTGMNNCVETAVLAPELLAVRDSKHTPGPVLLFSPRAWSAFTTDLRGGRPGGALSGSAGLTLGG</sequence>